<gene>
    <name evidence="4" type="ORF">RDB_LOCUS164734</name>
</gene>
<dbReference type="EMBL" id="CAJMWS010000812">
    <property type="protein sequence ID" value="CAE6464790.1"/>
    <property type="molecule type" value="Genomic_DNA"/>
</dbReference>
<feature type="domain" description="Nephrocystin 3-like N-terminal" evidence="3">
    <location>
        <begin position="233"/>
        <end position="389"/>
    </location>
</feature>
<dbReference type="SUPFAM" id="SSF52540">
    <property type="entry name" value="P-loop containing nucleoside triphosphate hydrolases"/>
    <property type="match status" value="1"/>
</dbReference>
<dbReference type="Pfam" id="PF24883">
    <property type="entry name" value="NPHP3_N"/>
    <property type="match status" value="1"/>
</dbReference>
<organism evidence="4 5">
    <name type="scientific">Rhizoctonia solani</name>
    <dbReference type="NCBI Taxonomy" id="456999"/>
    <lineage>
        <taxon>Eukaryota</taxon>
        <taxon>Fungi</taxon>
        <taxon>Dikarya</taxon>
        <taxon>Basidiomycota</taxon>
        <taxon>Agaricomycotina</taxon>
        <taxon>Agaricomycetes</taxon>
        <taxon>Cantharellales</taxon>
        <taxon>Ceratobasidiaceae</taxon>
        <taxon>Rhizoctonia</taxon>
    </lineage>
</organism>
<evidence type="ECO:0000256" key="2">
    <source>
        <dbReference type="SAM" id="MobiDB-lite"/>
    </source>
</evidence>
<keyword evidence="1" id="KW-0677">Repeat</keyword>
<dbReference type="Gene3D" id="3.40.50.300">
    <property type="entry name" value="P-loop containing nucleotide triphosphate hydrolases"/>
    <property type="match status" value="1"/>
</dbReference>
<evidence type="ECO:0000313" key="5">
    <source>
        <dbReference type="Proteomes" id="UP000663846"/>
    </source>
</evidence>
<name>A0A8H3GTL7_9AGAM</name>
<sequence>MLTKPKKKQGFRALLKDGLNDLFNSSRRSRPSTPGPSSQLEDVSHPADSPSAQMALIKSLETLYQSIGVFPPLEVAIGALILCVDGIEISSENHGEYEELTSSIAELSQSLVLHLRKSRSVTMSESIERMAISIEEHVKIVSEERDRGTGRDPTEAKCGEKDIIDAYQGVETLFRQLQIEVMQAGWNFSNQQRVRARLEILEPSKLAVYNPRVLYEISRRTFTKGAGAQILSDLNRWSLDPNAPKIYFLNGTASTGKTTIAHMFADTLKGVKALAASFFCTRTSGECHEVERIVPTIAYQLACYSASFRFALSGALDEDGNIKSWNIVTQFNRLIEDPLRRVKDAMPSGLVVIIDALDECSNLEGAGLILEILLNAAPNLPLKFFVASRPDPEIQTWIKNQDNQTLSTSILHEIDRLIMQNEIELYLQEELGPTAISPAQLKQLAECCGCSFIYATTAIKYIVGKDTSINYEDRLRTVLDLCPGTNHRHEEIDNLYTTVLEDALENPSLNELEKQQTRVLLWTVVCACEPINVETLVAFMEIETTKAPILLERLFPVLHFLPLSQTISTLHASFLDFLFDKHRSGRFYCDKEAYNQFLSERCFGIMKKRLRFNIGNLESSFLFDSQVADLETRIEEAVSPALAYAIIAEAMVIGWRLHTLSVQVAQ</sequence>
<dbReference type="Proteomes" id="UP000663846">
    <property type="component" value="Unassembled WGS sequence"/>
</dbReference>
<accession>A0A8H3GTL7</accession>
<comment type="caution">
    <text evidence="4">The sequence shown here is derived from an EMBL/GenBank/DDBJ whole genome shotgun (WGS) entry which is preliminary data.</text>
</comment>
<dbReference type="InterPro" id="IPR056884">
    <property type="entry name" value="NPHP3-like_N"/>
</dbReference>
<reference evidence="4" key="1">
    <citation type="submission" date="2021-01" db="EMBL/GenBank/DDBJ databases">
        <authorList>
            <person name="Kaushik A."/>
        </authorList>
    </citation>
    <scope>NUCLEOTIDE SEQUENCE</scope>
    <source>
        <strain evidence="4">AG1-1C</strain>
    </source>
</reference>
<dbReference type="InterPro" id="IPR027417">
    <property type="entry name" value="P-loop_NTPase"/>
</dbReference>
<proteinExistence type="predicted"/>
<feature type="region of interest" description="Disordered" evidence="2">
    <location>
        <begin position="22"/>
        <end position="48"/>
    </location>
</feature>
<dbReference type="PANTHER" id="PTHR10039:SF17">
    <property type="entry name" value="FUNGAL STAND N-TERMINAL GOODBYE DOMAIN-CONTAINING PROTEIN-RELATED"/>
    <property type="match status" value="1"/>
</dbReference>
<dbReference type="AlphaFoldDB" id="A0A8H3GTL7"/>
<evidence type="ECO:0000256" key="1">
    <source>
        <dbReference type="ARBA" id="ARBA00022737"/>
    </source>
</evidence>
<evidence type="ECO:0000313" key="4">
    <source>
        <dbReference type="EMBL" id="CAE6464790.1"/>
    </source>
</evidence>
<protein>
    <recommendedName>
        <fullName evidence="3">Nephrocystin 3-like N-terminal domain-containing protein</fullName>
    </recommendedName>
</protein>
<evidence type="ECO:0000259" key="3">
    <source>
        <dbReference type="Pfam" id="PF24883"/>
    </source>
</evidence>
<dbReference type="PANTHER" id="PTHR10039">
    <property type="entry name" value="AMELOGENIN"/>
    <property type="match status" value="1"/>
</dbReference>